<evidence type="ECO:0000256" key="1">
    <source>
        <dbReference type="ARBA" id="ARBA00006814"/>
    </source>
</evidence>
<dbReference type="PRINTS" id="PR00446">
    <property type="entry name" value="HYDRGNUPTAKE"/>
</dbReference>
<evidence type="ECO:0000256" key="4">
    <source>
        <dbReference type="ARBA" id="ARBA00022801"/>
    </source>
</evidence>
<comment type="caution">
    <text evidence="5">The sequence shown here is derived from an EMBL/GenBank/DDBJ whole genome shotgun (WGS) entry which is preliminary data.</text>
</comment>
<name>A0A0F9II69_9ZZZZ</name>
<dbReference type="Pfam" id="PF01750">
    <property type="entry name" value="HycI"/>
    <property type="match status" value="1"/>
</dbReference>
<keyword evidence="3" id="KW-0064">Aspartyl protease</keyword>
<dbReference type="AlphaFoldDB" id="A0A0F9II69"/>
<dbReference type="EMBL" id="LAZR01020957">
    <property type="protein sequence ID" value="KKL86992.1"/>
    <property type="molecule type" value="Genomic_DNA"/>
</dbReference>
<keyword evidence="2" id="KW-0645">Protease</keyword>
<evidence type="ECO:0000313" key="5">
    <source>
        <dbReference type="EMBL" id="KKL86992.1"/>
    </source>
</evidence>
<dbReference type="Gene3D" id="3.40.50.1450">
    <property type="entry name" value="HybD-like"/>
    <property type="match status" value="1"/>
</dbReference>
<dbReference type="NCBIfam" id="TIGR00072">
    <property type="entry name" value="hydrog_prot"/>
    <property type="match status" value="1"/>
</dbReference>
<dbReference type="GO" id="GO:0008047">
    <property type="term" value="F:enzyme activator activity"/>
    <property type="evidence" value="ECO:0007669"/>
    <property type="project" value="InterPro"/>
</dbReference>
<organism evidence="5">
    <name type="scientific">marine sediment metagenome</name>
    <dbReference type="NCBI Taxonomy" id="412755"/>
    <lineage>
        <taxon>unclassified sequences</taxon>
        <taxon>metagenomes</taxon>
        <taxon>ecological metagenomes</taxon>
    </lineage>
</organism>
<dbReference type="InterPro" id="IPR000671">
    <property type="entry name" value="Peptidase_A31"/>
</dbReference>
<feature type="non-terminal residue" evidence="5">
    <location>
        <position position="1"/>
    </location>
</feature>
<evidence type="ECO:0008006" key="6">
    <source>
        <dbReference type="Google" id="ProtNLM"/>
    </source>
</evidence>
<proteinExistence type="inferred from homology"/>
<evidence type="ECO:0000256" key="2">
    <source>
        <dbReference type="ARBA" id="ARBA00022670"/>
    </source>
</evidence>
<dbReference type="SUPFAM" id="SSF53163">
    <property type="entry name" value="HybD-like"/>
    <property type="match status" value="1"/>
</dbReference>
<evidence type="ECO:0000256" key="3">
    <source>
        <dbReference type="ARBA" id="ARBA00022750"/>
    </source>
</evidence>
<protein>
    <recommendedName>
        <fullName evidence="6">Hydrogenase maturation protease</fullName>
    </recommendedName>
</protein>
<dbReference type="InterPro" id="IPR023430">
    <property type="entry name" value="Pept_HybD-like_dom_sf"/>
</dbReference>
<dbReference type="GO" id="GO:0004190">
    <property type="term" value="F:aspartic-type endopeptidase activity"/>
    <property type="evidence" value="ECO:0007669"/>
    <property type="project" value="UniProtKB-KW"/>
</dbReference>
<dbReference type="PANTHER" id="PTHR30302:SF1">
    <property type="entry name" value="HYDROGENASE 2 MATURATION PROTEASE"/>
    <property type="match status" value="1"/>
</dbReference>
<accession>A0A0F9II69</accession>
<sequence>AQRLRELLTPAASIVCIGGELSGDDAAGVAVAERLAGSIPWRLFNTQTAPESFLMKIVAGEPDLLILIDALDFGAEPGTVELLRAEGLTGQGPSTHGPAPMMFLEALRMMHPVDVWFLGVQPQHVRPGVAMSDPVTRAVELIVRAFQIASGAAPTGGS</sequence>
<gene>
    <name evidence="5" type="ORF">LCGC14_1939210</name>
</gene>
<comment type="similarity">
    <text evidence="1">Belongs to the peptidase A31 family.</text>
</comment>
<dbReference type="GO" id="GO:0016485">
    <property type="term" value="P:protein processing"/>
    <property type="evidence" value="ECO:0007669"/>
    <property type="project" value="TreeGrafter"/>
</dbReference>
<dbReference type="PANTHER" id="PTHR30302">
    <property type="entry name" value="HYDROGENASE 1 MATURATION PROTEASE"/>
    <property type="match status" value="1"/>
</dbReference>
<reference evidence="5" key="1">
    <citation type="journal article" date="2015" name="Nature">
        <title>Complex archaea that bridge the gap between prokaryotes and eukaryotes.</title>
        <authorList>
            <person name="Spang A."/>
            <person name="Saw J.H."/>
            <person name="Jorgensen S.L."/>
            <person name="Zaremba-Niedzwiedzka K."/>
            <person name="Martijn J."/>
            <person name="Lind A.E."/>
            <person name="van Eijk R."/>
            <person name="Schleper C."/>
            <person name="Guy L."/>
            <person name="Ettema T.J."/>
        </authorList>
    </citation>
    <scope>NUCLEOTIDE SEQUENCE</scope>
</reference>
<keyword evidence="4" id="KW-0378">Hydrolase</keyword>